<keyword evidence="2" id="KW-1185">Reference proteome</keyword>
<accession>A0A4Y2U587</accession>
<reference evidence="1 2" key="1">
    <citation type="journal article" date="2019" name="Sci. Rep.">
        <title>Orb-weaving spider Araneus ventricosus genome elucidates the spidroin gene catalogue.</title>
        <authorList>
            <person name="Kono N."/>
            <person name="Nakamura H."/>
            <person name="Ohtoshi R."/>
            <person name="Moran D.A.P."/>
            <person name="Shinohara A."/>
            <person name="Yoshida Y."/>
            <person name="Fujiwara M."/>
            <person name="Mori M."/>
            <person name="Tomita M."/>
            <person name="Arakawa K."/>
        </authorList>
    </citation>
    <scope>NUCLEOTIDE SEQUENCE [LARGE SCALE GENOMIC DNA]</scope>
</reference>
<evidence type="ECO:0000313" key="1">
    <source>
        <dbReference type="EMBL" id="GBO06747.1"/>
    </source>
</evidence>
<gene>
    <name evidence="1" type="ORF">AVEN_60431_1</name>
</gene>
<dbReference type="EMBL" id="BGPR01032988">
    <property type="protein sequence ID" value="GBO06747.1"/>
    <property type="molecule type" value="Genomic_DNA"/>
</dbReference>
<sequence>MFRPSGTTSLGVRGLTSRFEATRRLFWDHLHYFKWGSDDEDDTLTAIPSPTFPPYQREKDLGRFQSVWYHENGAAFSSRNLSIGASKGILPTAEWRSHSGLAMKSRFILV</sequence>
<organism evidence="1 2">
    <name type="scientific">Araneus ventricosus</name>
    <name type="common">Orbweaver spider</name>
    <name type="synonym">Epeira ventricosa</name>
    <dbReference type="NCBI Taxonomy" id="182803"/>
    <lineage>
        <taxon>Eukaryota</taxon>
        <taxon>Metazoa</taxon>
        <taxon>Ecdysozoa</taxon>
        <taxon>Arthropoda</taxon>
        <taxon>Chelicerata</taxon>
        <taxon>Arachnida</taxon>
        <taxon>Araneae</taxon>
        <taxon>Araneomorphae</taxon>
        <taxon>Entelegynae</taxon>
        <taxon>Araneoidea</taxon>
        <taxon>Araneidae</taxon>
        <taxon>Araneus</taxon>
    </lineage>
</organism>
<evidence type="ECO:0000313" key="2">
    <source>
        <dbReference type="Proteomes" id="UP000499080"/>
    </source>
</evidence>
<comment type="caution">
    <text evidence="1">The sequence shown here is derived from an EMBL/GenBank/DDBJ whole genome shotgun (WGS) entry which is preliminary data.</text>
</comment>
<protein>
    <submittedName>
        <fullName evidence="1">Uncharacterized protein</fullName>
    </submittedName>
</protein>
<name>A0A4Y2U587_ARAVE</name>
<dbReference type="AlphaFoldDB" id="A0A4Y2U587"/>
<dbReference type="Proteomes" id="UP000499080">
    <property type="component" value="Unassembled WGS sequence"/>
</dbReference>
<proteinExistence type="predicted"/>